<organism evidence="1 2">
    <name type="scientific">Hamiltosporidium tvaerminnensis</name>
    <dbReference type="NCBI Taxonomy" id="1176355"/>
    <lineage>
        <taxon>Eukaryota</taxon>
        <taxon>Fungi</taxon>
        <taxon>Fungi incertae sedis</taxon>
        <taxon>Microsporidia</taxon>
        <taxon>Dubosqiidae</taxon>
        <taxon>Hamiltosporidium</taxon>
    </lineage>
</organism>
<sequence length="779" mass="92516">MNAFLYVLNLTYCTIQRLKKKESIEFDLLYACNINDSITNNYNRDKGELTNRYALYSEEKNVLYECEGLHRFINDLFLCPNGKDELKHFELSIVKISFPENICLIPSTENLIPMSKCRDKIYLHQKLYFIDFKYCLQLFSNFDSMNTDVPIDKLLDVLYFSYIVGIYGDKNFYKILKGYMIHASGNTLYNGINQVLQYKERFCTNYFNWIISRMIEIFYELNFYYIEDISKGKIGRRFDEKATEGKKFNISSYIIEKIYENKIKENNIKLLHFLLFFKEIEEIYLIDIDFVHVKKIFCLRKIFSRNIDAVTISQKTKIGLVLLYLNNIAVFKNIKKLEIRRTILTENNMRLLANFTFLEHLILSDIIIDQRQYFFPKYLIGKLKNLKILNISAPFLDLSTDPRLFFPDIEQLYLSSIKKKNFNHFQSLKIPEAYYIIVRKISLYFFSANFREFFNKISNFKNLENISIRSKILKSVSGVNNINYQQYHPTLKRLKLVNLYLDDYEIQCIHNFRNLMSIIYIDCTFLHSDSIIFTECKHVKSLQNLKISNCDNARYIFQSIENYKNLICLTIIIKDSNKLLDSNYFIINLKNHIKLSSIHLECNKLNKFPIISEKSNIQLRKIHLCNCNLPSGSVYMSFSSSNLLSNVKSFNFCASFLSRNDLSYLSFMTNCRHLNISSCKFDNCSFFQLFMPDKSYKTVEIFIFDIILQQCDIFALMKLKFLQYIGISLNFLDSSIMYHFKRIYLKKLQLFEIRVSFVQLELKKYLQSEFGEDLQILSI</sequence>
<dbReference type="Proteomes" id="UP000292282">
    <property type="component" value="Unassembled WGS sequence"/>
</dbReference>
<keyword evidence="2" id="KW-1185">Reference proteome</keyword>
<dbReference type="PANTHER" id="PTHR12904">
    <property type="match status" value="1"/>
</dbReference>
<dbReference type="InterPro" id="IPR032675">
    <property type="entry name" value="LRR_dom_sf"/>
</dbReference>
<dbReference type="EMBL" id="PITK01000799">
    <property type="protein sequence ID" value="TBU12333.1"/>
    <property type="molecule type" value="Genomic_DNA"/>
</dbReference>
<dbReference type="PANTHER" id="PTHR12904:SF23">
    <property type="entry name" value="PROTEIN ZER-1 HOMOLOG"/>
    <property type="match status" value="1"/>
</dbReference>
<dbReference type="InterPro" id="IPR051341">
    <property type="entry name" value="Zyg-11_UBL_adapter"/>
</dbReference>
<name>A0A4Q9LUK1_9MICR</name>
<protein>
    <submittedName>
        <fullName evidence="1">Uncharacterized protein</fullName>
    </submittedName>
</protein>
<dbReference type="AlphaFoldDB" id="A0A4Q9LUK1"/>
<reference evidence="1 2" key="1">
    <citation type="submission" date="2017-12" db="EMBL/GenBank/DDBJ databases">
        <authorList>
            <person name="Pombert J.-F."/>
            <person name="Haag K.L."/>
            <person name="Ebert D."/>
        </authorList>
    </citation>
    <scope>NUCLEOTIDE SEQUENCE [LARGE SCALE GENOMIC DNA]</scope>
    <source>
        <strain evidence="1">IL-G-3</strain>
    </source>
</reference>
<proteinExistence type="predicted"/>
<gene>
    <name evidence="1" type="ORF">CWI38_0799p0020</name>
</gene>
<dbReference type="SUPFAM" id="SSF52047">
    <property type="entry name" value="RNI-like"/>
    <property type="match status" value="2"/>
</dbReference>
<accession>A0A4Q9LUK1</accession>
<evidence type="ECO:0000313" key="1">
    <source>
        <dbReference type="EMBL" id="TBU12333.1"/>
    </source>
</evidence>
<comment type="caution">
    <text evidence="1">The sequence shown here is derived from an EMBL/GenBank/DDBJ whole genome shotgun (WGS) entry which is preliminary data.</text>
</comment>
<dbReference type="Gene3D" id="3.80.10.10">
    <property type="entry name" value="Ribonuclease Inhibitor"/>
    <property type="match status" value="2"/>
</dbReference>
<evidence type="ECO:0000313" key="2">
    <source>
        <dbReference type="Proteomes" id="UP000292282"/>
    </source>
</evidence>
<dbReference type="VEuPathDB" id="MicrosporidiaDB:CWI38_0799p0020"/>